<comment type="caution">
    <text evidence="1">The sequence shown here is derived from an EMBL/GenBank/DDBJ whole genome shotgun (WGS) entry which is preliminary data.</text>
</comment>
<gene>
    <name evidence="1" type="ORF">EV420DRAFT_1638471</name>
</gene>
<dbReference type="GeneID" id="85360380"/>
<dbReference type="Proteomes" id="UP001175211">
    <property type="component" value="Unassembled WGS sequence"/>
</dbReference>
<organism evidence="1 2">
    <name type="scientific">Armillaria tabescens</name>
    <name type="common">Ringless honey mushroom</name>
    <name type="synonym">Agaricus tabescens</name>
    <dbReference type="NCBI Taxonomy" id="1929756"/>
    <lineage>
        <taxon>Eukaryota</taxon>
        <taxon>Fungi</taxon>
        <taxon>Dikarya</taxon>
        <taxon>Basidiomycota</taxon>
        <taxon>Agaricomycotina</taxon>
        <taxon>Agaricomycetes</taxon>
        <taxon>Agaricomycetidae</taxon>
        <taxon>Agaricales</taxon>
        <taxon>Marasmiineae</taxon>
        <taxon>Physalacriaceae</taxon>
        <taxon>Desarmillaria</taxon>
    </lineage>
</organism>
<name>A0AA39NDM1_ARMTA</name>
<dbReference type="EMBL" id="JAUEPS010000007">
    <property type="protein sequence ID" value="KAK0463538.1"/>
    <property type="molecule type" value="Genomic_DNA"/>
</dbReference>
<protein>
    <submittedName>
        <fullName evidence="1">Uncharacterized protein</fullName>
    </submittedName>
</protein>
<evidence type="ECO:0000313" key="2">
    <source>
        <dbReference type="Proteomes" id="UP001175211"/>
    </source>
</evidence>
<proteinExistence type="predicted"/>
<keyword evidence="2" id="KW-1185">Reference proteome</keyword>
<dbReference type="RefSeq" id="XP_060334848.1">
    <property type="nucleotide sequence ID" value="XM_060476832.1"/>
</dbReference>
<reference evidence="1" key="1">
    <citation type="submission" date="2023-06" db="EMBL/GenBank/DDBJ databases">
        <authorList>
            <consortium name="Lawrence Berkeley National Laboratory"/>
            <person name="Ahrendt S."/>
            <person name="Sahu N."/>
            <person name="Indic B."/>
            <person name="Wong-Bajracharya J."/>
            <person name="Merenyi Z."/>
            <person name="Ke H.-M."/>
            <person name="Monk M."/>
            <person name="Kocsube S."/>
            <person name="Drula E."/>
            <person name="Lipzen A."/>
            <person name="Balint B."/>
            <person name="Henrissat B."/>
            <person name="Andreopoulos B."/>
            <person name="Martin F.M."/>
            <person name="Harder C.B."/>
            <person name="Rigling D."/>
            <person name="Ford K.L."/>
            <person name="Foster G.D."/>
            <person name="Pangilinan J."/>
            <person name="Papanicolaou A."/>
            <person name="Barry K."/>
            <person name="LaButti K."/>
            <person name="Viragh M."/>
            <person name="Koriabine M."/>
            <person name="Yan M."/>
            <person name="Riley R."/>
            <person name="Champramary S."/>
            <person name="Plett K.L."/>
            <person name="Tsai I.J."/>
            <person name="Slot J."/>
            <person name="Sipos G."/>
            <person name="Plett J."/>
            <person name="Nagy L.G."/>
            <person name="Grigoriev I.V."/>
        </authorList>
    </citation>
    <scope>NUCLEOTIDE SEQUENCE</scope>
    <source>
        <strain evidence="1">CCBAS 213</strain>
    </source>
</reference>
<dbReference type="AlphaFoldDB" id="A0AA39NDM1"/>
<sequence length="215" mass="24686">MHRFSTAKEAESRLLDPSYFSTACRHQPHIYIDDQGNMHDPDYRPFPVIPSAHILSSSLNSSLLSRDEQPGWVSSHSAVRDSEEDDQRDYFNPFVVHARRCSSLTRNSIPYYPSSVLDLPVNDIEEERECDNLKDVVDSCKWLHTSLDSKVEDYLETPQVDQSEPKEDTVEEQPGIKRPTLTCSEGMKNKWYAISLSISFRAFRARRGLKSVFSV</sequence>
<accession>A0AA39NDM1</accession>
<evidence type="ECO:0000313" key="1">
    <source>
        <dbReference type="EMBL" id="KAK0463538.1"/>
    </source>
</evidence>